<feature type="signal peptide" evidence="1">
    <location>
        <begin position="1"/>
        <end position="23"/>
    </location>
</feature>
<evidence type="ECO:0000313" key="2">
    <source>
        <dbReference type="EMBL" id="KAK6531868.1"/>
    </source>
</evidence>
<evidence type="ECO:0000313" key="3">
    <source>
        <dbReference type="Proteomes" id="UP001365542"/>
    </source>
</evidence>
<dbReference type="AlphaFoldDB" id="A0AAV9X0F7"/>
<dbReference type="Proteomes" id="UP001365542">
    <property type="component" value="Unassembled WGS sequence"/>
</dbReference>
<accession>A0AAV9X0F7</accession>
<keyword evidence="1" id="KW-0732">Signal</keyword>
<protein>
    <submittedName>
        <fullName evidence="2">Uncharacterized protein</fullName>
    </submittedName>
</protein>
<dbReference type="EMBL" id="JAVHJO010000012">
    <property type="protein sequence ID" value="KAK6531868.1"/>
    <property type="molecule type" value="Genomic_DNA"/>
</dbReference>
<evidence type="ECO:0000256" key="1">
    <source>
        <dbReference type="SAM" id="SignalP"/>
    </source>
</evidence>
<name>A0AAV9X0F7_9PEZI</name>
<gene>
    <name evidence="2" type="ORF">TWF694_003033</name>
</gene>
<sequence>MYSCRRQLLCLGLFFTTVTTSLAQSSHISNSRSFEITVAPPTPTLVVRAKPGDLVFSIPPSVVAAANQALVIDPGNSPGCNDGLGDFDVKAVKAATVAKRALQYADAICSSENLIENVIRGGPLAVLQQINIGDFAIRAAGAADAYAVVLEYARSVSGHLSINYAELATLAWIMAFEYHEKHYVIKEVNTIPAADIERASATQSSGKQCTSTASLCTAHCQAIGGAMRACTTECKSSTTTGACRAGTATDDDAKVVTPPYTPWTVYPPTNTGIPTPAPSAECSNDNSGLPGSDFLKGVQGDFCERADGNPKGLTKSYDGTGDDFAQTPGPFGSPNDINPTLFKIDLTFTPLPGAKCSMSCVDAYKFLVNSNCGKNGGDKMSLSGHLNVGCGIYFYSILPPPQLSPQTCYNTSSHGDTRKADLNFIIPNIIKIGWGPKLISPSDKELSWQSSSIKGTVYKFSVGWVLNCISTVQPMNVGQPIPGISIQDLLYGDWSQCNNGGAGGQIDAGCLRYSFSPGTNDRDLRRK</sequence>
<organism evidence="2 3">
    <name type="scientific">Orbilia ellipsospora</name>
    <dbReference type="NCBI Taxonomy" id="2528407"/>
    <lineage>
        <taxon>Eukaryota</taxon>
        <taxon>Fungi</taxon>
        <taxon>Dikarya</taxon>
        <taxon>Ascomycota</taxon>
        <taxon>Pezizomycotina</taxon>
        <taxon>Orbiliomycetes</taxon>
        <taxon>Orbiliales</taxon>
        <taxon>Orbiliaceae</taxon>
        <taxon>Orbilia</taxon>
    </lineage>
</organism>
<comment type="caution">
    <text evidence="2">The sequence shown here is derived from an EMBL/GenBank/DDBJ whole genome shotgun (WGS) entry which is preliminary data.</text>
</comment>
<proteinExistence type="predicted"/>
<reference evidence="2 3" key="1">
    <citation type="submission" date="2019-10" db="EMBL/GenBank/DDBJ databases">
        <authorList>
            <person name="Palmer J.M."/>
        </authorList>
    </citation>
    <scope>NUCLEOTIDE SEQUENCE [LARGE SCALE GENOMIC DNA]</scope>
    <source>
        <strain evidence="2 3">TWF694</strain>
    </source>
</reference>
<feature type="chain" id="PRO_5043934123" evidence="1">
    <location>
        <begin position="24"/>
        <end position="527"/>
    </location>
</feature>
<keyword evidence="3" id="KW-1185">Reference proteome</keyword>